<organism evidence="1">
    <name type="scientific">Ganoderma boninense</name>
    <dbReference type="NCBI Taxonomy" id="34458"/>
    <lineage>
        <taxon>Eukaryota</taxon>
        <taxon>Fungi</taxon>
        <taxon>Dikarya</taxon>
        <taxon>Basidiomycota</taxon>
        <taxon>Agaricomycotina</taxon>
        <taxon>Agaricomycetes</taxon>
        <taxon>Polyporales</taxon>
        <taxon>Polyporaceae</taxon>
        <taxon>Ganoderma</taxon>
    </lineage>
</organism>
<gene>
    <name evidence="1" type="primary">I1RTS3</name>
</gene>
<evidence type="ECO:0000313" key="1">
    <source>
        <dbReference type="EMBL" id="VWP02227.1"/>
    </source>
</evidence>
<sequence length="281" mass="30671">MAFFKTDERTLAIDQWPNRIGYVIQEGEKAVADLTPSELVPCDIRSLPSWLCVERQTELGRAVVIFRSDIKSGEQDAGVQIAVRLQGVISDMNLALGGNWDGTLTNIHKARQHITLVSGGCAAAFAPQEKALMNIRQVVLTMLGKSGFGEHGRQGSILLRKRVFTKVPDTSLEDVEIKPTVVDAAEDPSGQLRQYDATWRIVDRIICGRQDADGTLRPLHVSLLNRGDFVDILATLTVPLTRGSVGTSGDLMVEPKRILRLRTSVQIAASSISHSGCCLSN</sequence>
<accession>A0A5K1K815</accession>
<proteinExistence type="predicted"/>
<reference evidence="1" key="1">
    <citation type="submission" date="2019-10" db="EMBL/GenBank/DDBJ databases">
        <authorList>
            <person name="Nor Muhammad N."/>
        </authorList>
    </citation>
    <scope>NUCLEOTIDE SEQUENCE</scope>
</reference>
<dbReference type="EMBL" id="LR730036">
    <property type="protein sequence ID" value="VWP02227.1"/>
    <property type="molecule type" value="Genomic_DNA"/>
</dbReference>
<protein>
    <submittedName>
        <fullName evidence="1">N/A</fullName>
    </submittedName>
</protein>
<name>A0A5K1K815_9APHY</name>
<dbReference type="AlphaFoldDB" id="A0A5K1K815"/>